<dbReference type="EMBL" id="CM041535">
    <property type="protein sequence ID" value="KAI3371949.1"/>
    <property type="molecule type" value="Genomic_DNA"/>
</dbReference>
<sequence>MASAPDSSGTVQTSSSLKLRAAQPRSSNHFRPVALNNVSPDEGTGEDRPQAPPPPGCTERSLSHLEDAGNTVRITFFDFSSAFNTIHPPLTPQLKQGEAGESGGGQWVTSWLHGSPTRHSSLTPTTSLTPVCEAAGLCVRCGGLQHRCPQGTVLSPFLFTLYTSDFTYSTDSCHLQKFSDDTAIVGCVSEGNDCEYRKVIMDFVDWCELNHLQVNASKTKEMVIDFSRKPSADIAPLNIQGLDIERVRTYKYPGCSFK</sequence>
<evidence type="ECO:0000313" key="1">
    <source>
        <dbReference type="EMBL" id="KAI3371949.1"/>
    </source>
</evidence>
<protein>
    <submittedName>
        <fullName evidence="1">Uncharacterized protein</fullName>
    </submittedName>
</protein>
<evidence type="ECO:0000313" key="2">
    <source>
        <dbReference type="Proteomes" id="UP000831701"/>
    </source>
</evidence>
<dbReference type="Proteomes" id="UP000831701">
    <property type="component" value="Chromosome 5"/>
</dbReference>
<proteinExistence type="predicted"/>
<gene>
    <name evidence="1" type="ORF">L3Q82_006822</name>
</gene>
<keyword evidence="2" id="KW-1185">Reference proteome</keyword>
<reference evidence="1" key="1">
    <citation type="submission" date="2022-04" db="EMBL/GenBank/DDBJ databases">
        <title>Jade perch genome.</title>
        <authorList>
            <person name="Chao B."/>
        </authorList>
    </citation>
    <scope>NUCLEOTIDE SEQUENCE</scope>
    <source>
        <strain evidence="1">CB-2022</strain>
    </source>
</reference>
<accession>A0ACB8WWR1</accession>
<name>A0ACB8WWR1_9TELE</name>
<comment type="caution">
    <text evidence="1">The sequence shown here is derived from an EMBL/GenBank/DDBJ whole genome shotgun (WGS) entry which is preliminary data.</text>
</comment>
<organism evidence="1 2">
    <name type="scientific">Scortum barcoo</name>
    <name type="common">barcoo grunter</name>
    <dbReference type="NCBI Taxonomy" id="214431"/>
    <lineage>
        <taxon>Eukaryota</taxon>
        <taxon>Metazoa</taxon>
        <taxon>Chordata</taxon>
        <taxon>Craniata</taxon>
        <taxon>Vertebrata</taxon>
        <taxon>Euteleostomi</taxon>
        <taxon>Actinopterygii</taxon>
        <taxon>Neopterygii</taxon>
        <taxon>Teleostei</taxon>
        <taxon>Neoteleostei</taxon>
        <taxon>Acanthomorphata</taxon>
        <taxon>Eupercaria</taxon>
        <taxon>Centrarchiformes</taxon>
        <taxon>Terapontoidei</taxon>
        <taxon>Terapontidae</taxon>
        <taxon>Scortum</taxon>
    </lineage>
</organism>